<evidence type="ECO:0000259" key="3">
    <source>
        <dbReference type="PROSITE" id="PS50137"/>
    </source>
</evidence>
<feature type="domain" description="DRBM" evidence="3">
    <location>
        <begin position="120"/>
        <end position="186"/>
    </location>
</feature>
<name>A0A3B3BXD4_ORYME</name>
<proteinExistence type="predicted"/>
<dbReference type="Pfam" id="PF00035">
    <property type="entry name" value="dsrm"/>
    <property type="match status" value="2"/>
</dbReference>
<protein>
    <recommendedName>
        <fullName evidence="7">Adenosine deaminase RNA specific B2 (inactive)</fullName>
    </recommendedName>
</protein>
<dbReference type="Ensembl" id="ENSOMET00000016724.1">
    <property type="protein sequence ID" value="ENSOMEP00000010029.1"/>
    <property type="gene ID" value="ENSOMEG00000011377.1"/>
</dbReference>
<evidence type="ECO:0008006" key="7">
    <source>
        <dbReference type="Google" id="ProtNLM"/>
    </source>
</evidence>
<dbReference type="AlphaFoldDB" id="A0A3B3BXD4"/>
<dbReference type="SMART" id="SM00552">
    <property type="entry name" value="ADEAMc"/>
    <property type="match status" value="1"/>
</dbReference>
<reference evidence="5" key="1">
    <citation type="submission" date="2025-08" db="UniProtKB">
        <authorList>
            <consortium name="Ensembl"/>
        </authorList>
    </citation>
    <scope>IDENTIFICATION</scope>
</reference>
<dbReference type="GO" id="GO:0006396">
    <property type="term" value="P:RNA processing"/>
    <property type="evidence" value="ECO:0007669"/>
    <property type="project" value="InterPro"/>
</dbReference>
<feature type="region of interest" description="Disordered" evidence="2">
    <location>
        <begin position="639"/>
        <end position="658"/>
    </location>
</feature>
<dbReference type="GO" id="GO:0005737">
    <property type="term" value="C:cytoplasm"/>
    <property type="evidence" value="ECO:0007669"/>
    <property type="project" value="TreeGrafter"/>
</dbReference>
<dbReference type="PANTHER" id="PTHR10910:SF17">
    <property type="entry name" value="DOUBLE-STRANDED RNA-SPECIFIC EDITASE B2"/>
    <property type="match status" value="1"/>
</dbReference>
<keyword evidence="6" id="KW-1185">Reference proteome</keyword>
<evidence type="ECO:0000259" key="4">
    <source>
        <dbReference type="PROSITE" id="PS50141"/>
    </source>
</evidence>
<sequence>MLRNELSKIPHQQSQPQPKSKFLMSSCCSDLHECIKTVIPIKIFMSDSGLFSTGTNLEVKENEDEKNQRDHDILRKCRPSALCTNIYTTAPRALKRKPSLVAGKDHQSQFACKRSSWAVTQKNALVHLNELKPGLRYEIVSKTGPLHAPVFSVGVEVNGFHFEGFGSTKKQAKMRAAELALQSFIQFPNASQAHAVMGNFTNTHVDFAADKLNISDTFPTEFKPSVFETCDLLHWNTKKEILNSICNHKQLIGFTLDLISSANPKGQSFSTLLLEHLSPVALLSVLRPELRFMCLTERVHGRPKRNFIMVLRFEGKLFEGCGPSKRLAKERAAAAALDSLYRISLGPERKMMGVQNCNSQLPQLFADSVYHLVRNKYSQLTESSSHAQPKVLAGVVMSRGFDFSSAQVVSLATGTKCLDLEDVSDTGCILRDCHAEVISRRALVRFLYAQLELLLCTPDDSKEQSIFVRNKDNSFRLREGILFHMYVSSSPCGDARLNCPYETTAACETTLNTRRFRFHLRVKVNGGEGTLPVAAQRSRDFVLPSKPLLTMSCTDKLAKWCVVGVQGALLSHLVEPVYLHSLTVGTLCHTGHLARGMARRLAPVKHLPLPYRRQQLLSRDVRPSGKASSISLNWSSGDGCLEEVSTSSGRRKDSGTPSRLCRHSLFTRWLQLQRQLNGPASGSQASTESFSACKMSAGRYQRALQRFGSALKAEGLGAWFRKPLKLGHFSVTV</sequence>
<dbReference type="GeneTree" id="ENSGT00940000157252"/>
<dbReference type="SMART" id="SM00358">
    <property type="entry name" value="DSRM"/>
    <property type="match status" value="2"/>
</dbReference>
<dbReference type="PANTHER" id="PTHR10910">
    <property type="entry name" value="EUKARYOTE SPECIFIC DSRNA BINDING PROTEIN"/>
    <property type="match status" value="1"/>
</dbReference>
<feature type="region of interest" description="Disordered" evidence="2">
    <location>
        <begin position="1"/>
        <end position="20"/>
    </location>
</feature>
<dbReference type="GO" id="GO:0008251">
    <property type="term" value="F:tRNA-specific adenosine deaminase activity"/>
    <property type="evidence" value="ECO:0007669"/>
    <property type="project" value="TreeGrafter"/>
</dbReference>
<dbReference type="PROSITE" id="PS50141">
    <property type="entry name" value="A_DEAMIN_EDITASE"/>
    <property type="match status" value="1"/>
</dbReference>
<dbReference type="PROSITE" id="PS50137">
    <property type="entry name" value="DS_RBD"/>
    <property type="match status" value="2"/>
</dbReference>
<accession>A0A3B3BXD4</accession>
<dbReference type="FunFam" id="3.30.160.20:FF:000009">
    <property type="entry name" value="Adenosine deaminase RNA-specific B2 (inactive)"/>
    <property type="match status" value="1"/>
</dbReference>
<dbReference type="PaxDb" id="30732-ENSOMEP00000010029"/>
<dbReference type="Gene3D" id="3.30.160.20">
    <property type="match status" value="2"/>
</dbReference>
<feature type="domain" description="DRBM" evidence="3">
    <location>
        <begin position="304"/>
        <end position="342"/>
    </location>
</feature>
<dbReference type="Pfam" id="PF02137">
    <property type="entry name" value="A_deamin"/>
    <property type="match status" value="1"/>
</dbReference>
<dbReference type="SUPFAM" id="SSF54768">
    <property type="entry name" value="dsRNA-binding domain-like"/>
    <property type="match status" value="2"/>
</dbReference>
<dbReference type="GO" id="GO:0003725">
    <property type="term" value="F:double-stranded RNA binding"/>
    <property type="evidence" value="ECO:0007669"/>
    <property type="project" value="TreeGrafter"/>
</dbReference>
<feature type="domain" description="A to I editase" evidence="4">
    <location>
        <begin position="410"/>
        <end position="729"/>
    </location>
</feature>
<dbReference type="GO" id="GO:0006382">
    <property type="term" value="P:adenosine to inosine editing"/>
    <property type="evidence" value="ECO:0007669"/>
    <property type="project" value="TreeGrafter"/>
</dbReference>
<keyword evidence="1" id="KW-0694">RNA-binding</keyword>
<evidence type="ECO:0000256" key="2">
    <source>
        <dbReference type="SAM" id="MobiDB-lite"/>
    </source>
</evidence>
<dbReference type="Proteomes" id="UP000261560">
    <property type="component" value="Unplaced"/>
</dbReference>
<dbReference type="InterPro" id="IPR014720">
    <property type="entry name" value="dsRBD_dom"/>
</dbReference>
<dbReference type="GO" id="GO:0005730">
    <property type="term" value="C:nucleolus"/>
    <property type="evidence" value="ECO:0007669"/>
    <property type="project" value="TreeGrafter"/>
</dbReference>
<evidence type="ECO:0000256" key="1">
    <source>
        <dbReference type="PROSITE-ProRule" id="PRU00266"/>
    </source>
</evidence>
<evidence type="ECO:0000313" key="6">
    <source>
        <dbReference type="Proteomes" id="UP000261560"/>
    </source>
</evidence>
<feature type="compositionally biased region" description="Low complexity" evidence="2">
    <location>
        <begin position="9"/>
        <end position="20"/>
    </location>
</feature>
<dbReference type="GO" id="GO:0003726">
    <property type="term" value="F:double-stranded RNA adenosine deaminase activity"/>
    <property type="evidence" value="ECO:0007669"/>
    <property type="project" value="TreeGrafter"/>
</dbReference>
<organism evidence="5 6">
    <name type="scientific">Oryzias melastigma</name>
    <name type="common">Marine medaka</name>
    <dbReference type="NCBI Taxonomy" id="30732"/>
    <lineage>
        <taxon>Eukaryota</taxon>
        <taxon>Metazoa</taxon>
        <taxon>Chordata</taxon>
        <taxon>Craniata</taxon>
        <taxon>Vertebrata</taxon>
        <taxon>Euteleostomi</taxon>
        <taxon>Actinopterygii</taxon>
        <taxon>Neopterygii</taxon>
        <taxon>Teleostei</taxon>
        <taxon>Neoteleostei</taxon>
        <taxon>Acanthomorphata</taxon>
        <taxon>Ovalentaria</taxon>
        <taxon>Atherinomorphae</taxon>
        <taxon>Beloniformes</taxon>
        <taxon>Adrianichthyidae</taxon>
        <taxon>Oryziinae</taxon>
        <taxon>Oryzias</taxon>
    </lineage>
</organism>
<reference evidence="5" key="2">
    <citation type="submission" date="2025-09" db="UniProtKB">
        <authorList>
            <consortium name="Ensembl"/>
        </authorList>
    </citation>
    <scope>IDENTIFICATION</scope>
</reference>
<dbReference type="InterPro" id="IPR002466">
    <property type="entry name" value="A_deamin"/>
</dbReference>
<evidence type="ECO:0000313" key="5">
    <source>
        <dbReference type="Ensembl" id="ENSOMEP00000010029.1"/>
    </source>
</evidence>
<dbReference type="STRING" id="30732.ENSOMEP00000010029"/>